<dbReference type="SUPFAM" id="SSF143631">
    <property type="entry name" value="ApbE-like"/>
    <property type="match status" value="1"/>
</dbReference>
<dbReference type="PANTHER" id="PTHR30040:SF2">
    <property type="entry name" value="FAD:PROTEIN FMN TRANSFERASE"/>
    <property type="match status" value="1"/>
</dbReference>
<evidence type="ECO:0000256" key="5">
    <source>
        <dbReference type="ARBA" id="ARBA00022679"/>
    </source>
</evidence>
<evidence type="ECO:0000256" key="4">
    <source>
        <dbReference type="ARBA" id="ARBA00022630"/>
    </source>
</evidence>
<dbReference type="PANTHER" id="PTHR30040">
    <property type="entry name" value="THIAMINE BIOSYNTHESIS LIPOPROTEIN APBE"/>
    <property type="match status" value="1"/>
</dbReference>
<reference evidence="11" key="1">
    <citation type="submission" date="2023-08" db="EMBL/GenBank/DDBJ databases">
        <title>Isolation and Characterization of Rhodococcus erythropolis MGMM8.</title>
        <authorList>
            <person name="Diabankana R.G.C."/>
            <person name="Afordoanyi D.M."/>
            <person name="Validov S.Z."/>
        </authorList>
    </citation>
    <scope>NUCLEOTIDE SEQUENCE</scope>
    <source>
        <strain evidence="11">MGMM8</strain>
    </source>
</reference>
<dbReference type="GO" id="GO:0016740">
    <property type="term" value="F:transferase activity"/>
    <property type="evidence" value="ECO:0007669"/>
    <property type="project" value="UniProtKB-KW"/>
</dbReference>
<dbReference type="GO" id="GO:0046872">
    <property type="term" value="F:metal ion binding"/>
    <property type="evidence" value="ECO:0007669"/>
    <property type="project" value="UniProtKB-KW"/>
</dbReference>
<dbReference type="Proteomes" id="UP001230933">
    <property type="component" value="Chromosome"/>
</dbReference>
<dbReference type="Gene3D" id="3.10.520.10">
    <property type="entry name" value="ApbE-like domains"/>
    <property type="match status" value="1"/>
</dbReference>
<name>A0AAX3ZYR9_RHOER</name>
<accession>A0AAX3ZYR9</accession>
<keyword evidence="8" id="KW-0460">Magnesium</keyword>
<sequence>MTISPIVASSIWRVWGLEASVVVTKPEAIQSARSIIDERLREIDLACSRFRNDSEIRAFENAGGMPVDVSSTLARLIRTALDGAERTDGAVDPTIGTAVVALGYDRDFALIEGRDVPIKTSFVSTPQWTSVRLDGQTVTVPSGIQLDLGATAKALAADECAHAVSMSLDCGVLVCLGGDIATAGPAPDGGWIVLVQDGHDAPADTVAIPGGTSIATSSTRKRRWSQNGRHVHHIVDPRSGTSVDAAWQTVTVGADSCVSANLASTACIVRGFEGARNLLNTGLPARLVDRAGAVRLLNGWPTDDAVGTGRRQP</sequence>
<evidence type="ECO:0000256" key="1">
    <source>
        <dbReference type="ARBA" id="ARBA00001946"/>
    </source>
</evidence>
<dbReference type="RefSeq" id="WP_308371510.1">
    <property type="nucleotide sequence ID" value="NZ_CP124545.1"/>
</dbReference>
<evidence type="ECO:0000256" key="7">
    <source>
        <dbReference type="ARBA" id="ARBA00022827"/>
    </source>
</evidence>
<gene>
    <name evidence="11" type="ORF">QIE55_32130</name>
</gene>
<keyword evidence="6" id="KW-0479">Metal-binding</keyword>
<keyword evidence="5 11" id="KW-0808">Transferase</keyword>
<protein>
    <recommendedName>
        <fullName evidence="3">FAD:protein FMN transferase</fullName>
        <ecNumber evidence="2">2.7.1.180</ecNumber>
    </recommendedName>
    <alternativeName>
        <fullName evidence="9">Flavin transferase</fullName>
    </alternativeName>
</protein>
<dbReference type="InterPro" id="IPR003374">
    <property type="entry name" value="ApbE-like_sf"/>
</dbReference>
<evidence type="ECO:0000256" key="6">
    <source>
        <dbReference type="ARBA" id="ARBA00022723"/>
    </source>
</evidence>
<comment type="catalytic activity">
    <reaction evidence="10">
        <text>L-threonyl-[protein] + FAD = FMN-L-threonyl-[protein] + AMP + H(+)</text>
        <dbReference type="Rhea" id="RHEA:36847"/>
        <dbReference type="Rhea" id="RHEA-COMP:11060"/>
        <dbReference type="Rhea" id="RHEA-COMP:11061"/>
        <dbReference type="ChEBI" id="CHEBI:15378"/>
        <dbReference type="ChEBI" id="CHEBI:30013"/>
        <dbReference type="ChEBI" id="CHEBI:57692"/>
        <dbReference type="ChEBI" id="CHEBI:74257"/>
        <dbReference type="ChEBI" id="CHEBI:456215"/>
        <dbReference type="EC" id="2.7.1.180"/>
    </reaction>
</comment>
<dbReference type="EMBL" id="CP124545">
    <property type="protein sequence ID" value="WMN01943.1"/>
    <property type="molecule type" value="Genomic_DNA"/>
</dbReference>
<proteinExistence type="predicted"/>
<evidence type="ECO:0000256" key="10">
    <source>
        <dbReference type="ARBA" id="ARBA00048540"/>
    </source>
</evidence>
<evidence type="ECO:0000313" key="11">
    <source>
        <dbReference type="EMBL" id="WMN01943.1"/>
    </source>
</evidence>
<organism evidence="11 12">
    <name type="scientific">Rhodococcus erythropolis</name>
    <name type="common">Arthrobacter picolinophilus</name>
    <dbReference type="NCBI Taxonomy" id="1833"/>
    <lineage>
        <taxon>Bacteria</taxon>
        <taxon>Bacillati</taxon>
        <taxon>Actinomycetota</taxon>
        <taxon>Actinomycetes</taxon>
        <taxon>Mycobacteriales</taxon>
        <taxon>Nocardiaceae</taxon>
        <taxon>Rhodococcus</taxon>
        <taxon>Rhodococcus erythropolis group</taxon>
    </lineage>
</organism>
<evidence type="ECO:0000256" key="8">
    <source>
        <dbReference type="ARBA" id="ARBA00022842"/>
    </source>
</evidence>
<keyword evidence="7" id="KW-0274">FAD</keyword>
<keyword evidence="4" id="KW-0285">Flavoprotein</keyword>
<dbReference type="EC" id="2.7.1.180" evidence="2"/>
<comment type="cofactor">
    <cofactor evidence="1">
        <name>Mg(2+)</name>
        <dbReference type="ChEBI" id="CHEBI:18420"/>
    </cofactor>
</comment>
<evidence type="ECO:0000256" key="2">
    <source>
        <dbReference type="ARBA" id="ARBA00011955"/>
    </source>
</evidence>
<evidence type="ECO:0000256" key="9">
    <source>
        <dbReference type="ARBA" id="ARBA00031306"/>
    </source>
</evidence>
<dbReference type="InterPro" id="IPR024932">
    <property type="entry name" value="ApbE"/>
</dbReference>
<evidence type="ECO:0000313" key="12">
    <source>
        <dbReference type="Proteomes" id="UP001230933"/>
    </source>
</evidence>
<dbReference type="Pfam" id="PF02424">
    <property type="entry name" value="ApbE"/>
    <property type="match status" value="1"/>
</dbReference>
<dbReference type="AlphaFoldDB" id="A0AAX3ZYR9"/>
<evidence type="ECO:0000256" key="3">
    <source>
        <dbReference type="ARBA" id="ARBA00016337"/>
    </source>
</evidence>